<dbReference type="PANTHER" id="PTHR47706">
    <property type="entry name" value="NMRA-LIKE FAMILY PROTEIN"/>
    <property type="match status" value="1"/>
</dbReference>
<dbReference type="PANTHER" id="PTHR47706:SF4">
    <property type="entry name" value="NMRA-LIKE DOMAIN-CONTAINING PROTEIN"/>
    <property type="match status" value="1"/>
</dbReference>
<feature type="repeat" description="ANK" evidence="4">
    <location>
        <begin position="273"/>
        <end position="305"/>
    </location>
</feature>
<dbReference type="OrthoDB" id="10000533at2759"/>
<dbReference type="Pfam" id="PF05368">
    <property type="entry name" value="NmrA"/>
    <property type="match status" value="1"/>
</dbReference>
<dbReference type="SUPFAM" id="SSF48403">
    <property type="entry name" value="Ankyrin repeat"/>
    <property type="match status" value="1"/>
</dbReference>
<comment type="caution">
    <text evidence="7">The sequence shown here is derived from an EMBL/GenBank/DDBJ whole genome shotgun (WGS) entry which is preliminary data.</text>
</comment>
<dbReference type="Gene3D" id="1.25.40.20">
    <property type="entry name" value="Ankyrin repeat-containing domain"/>
    <property type="match status" value="1"/>
</dbReference>
<evidence type="ECO:0000313" key="8">
    <source>
        <dbReference type="Proteomes" id="UP000030143"/>
    </source>
</evidence>
<dbReference type="InterPro" id="IPR051609">
    <property type="entry name" value="NmrA/Isoflavone_reductase-like"/>
</dbReference>
<keyword evidence="3" id="KW-0560">Oxidoreductase</keyword>
<keyword evidence="4" id="KW-0040">ANK repeat</keyword>
<feature type="compositionally biased region" description="Polar residues" evidence="5">
    <location>
        <begin position="125"/>
        <end position="142"/>
    </location>
</feature>
<dbReference type="VEuPathDB" id="FungiDB:PEXP_014210"/>
<keyword evidence="8" id="KW-1185">Reference proteome</keyword>
<feature type="region of interest" description="Disordered" evidence="5">
    <location>
        <begin position="23"/>
        <end position="44"/>
    </location>
</feature>
<dbReference type="Proteomes" id="UP000030143">
    <property type="component" value="Unassembled WGS sequence"/>
</dbReference>
<dbReference type="AlphaFoldDB" id="A0A0A2IWV8"/>
<evidence type="ECO:0000256" key="4">
    <source>
        <dbReference type="PROSITE-ProRule" id="PRU00023"/>
    </source>
</evidence>
<dbReference type="InterPro" id="IPR002110">
    <property type="entry name" value="Ankyrin_rpt"/>
</dbReference>
<reference evidence="7 8" key="1">
    <citation type="journal article" date="2015" name="Mol. Plant Microbe Interact.">
        <title>Genome, transcriptome, and functional analyses of Penicillium expansum provide new insights into secondary metabolism and pathogenicity.</title>
        <authorList>
            <person name="Ballester A.R."/>
            <person name="Marcet-Houben M."/>
            <person name="Levin E."/>
            <person name="Sela N."/>
            <person name="Selma-Lazaro C."/>
            <person name="Carmona L."/>
            <person name="Wisniewski M."/>
            <person name="Droby S."/>
            <person name="Gonzalez-Candelas L."/>
            <person name="Gabaldon T."/>
        </authorList>
    </citation>
    <scope>NUCLEOTIDE SEQUENCE [LARGE SCALE GENOMIC DNA]</scope>
    <source>
        <strain evidence="7 8">MD-8</strain>
    </source>
</reference>
<feature type="compositionally biased region" description="Polar residues" evidence="5">
    <location>
        <begin position="213"/>
        <end position="229"/>
    </location>
</feature>
<dbReference type="InterPro" id="IPR036291">
    <property type="entry name" value="NAD(P)-bd_dom_sf"/>
</dbReference>
<evidence type="ECO:0000256" key="5">
    <source>
        <dbReference type="SAM" id="MobiDB-lite"/>
    </source>
</evidence>
<dbReference type="InterPro" id="IPR036770">
    <property type="entry name" value="Ankyrin_rpt-contain_sf"/>
</dbReference>
<dbReference type="STRING" id="27334.A0A0A2IWV8"/>
<dbReference type="SMART" id="SM00248">
    <property type="entry name" value="ANK"/>
    <property type="match status" value="2"/>
</dbReference>
<dbReference type="GO" id="GO:0016491">
    <property type="term" value="F:oxidoreductase activity"/>
    <property type="evidence" value="ECO:0007669"/>
    <property type="project" value="UniProtKB-KW"/>
</dbReference>
<dbReference type="InterPro" id="IPR008030">
    <property type="entry name" value="NmrA-like"/>
</dbReference>
<protein>
    <recommendedName>
        <fullName evidence="6">NmrA-like domain-containing protein</fullName>
    </recommendedName>
</protein>
<accession>A0A0A2IWV8</accession>
<dbReference type="HOGENOM" id="CLU_409975_0_0_1"/>
<name>A0A0A2IWV8_PENEN</name>
<evidence type="ECO:0000259" key="6">
    <source>
        <dbReference type="Pfam" id="PF05368"/>
    </source>
</evidence>
<dbReference type="SUPFAM" id="SSF51735">
    <property type="entry name" value="NAD(P)-binding Rossmann-fold domains"/>
    <property type="match status" value="1"/>
</dbReference>
<evidence type="ECO:0000256" key="1">
    <source>
        <dbReference type="ARBA" id="ARBA00005725"/>
    </source>
</evidence>
<proteinExistence type="inferred from homology"/>
<feature type="repeat" description="ANK" evidence="4">
    <location>
        <begin position="245"/>
        <end position="272"/>
    </location>
</feature>
<gene>
    <name evidence="7" type="ORF">PEX2_090280</name>
</gene>
<dbReference type="Pfam" id="PF12796">
    <property type="entry name" value="Ank_2"/>
    <property type="match status" value="1"/>
</dbReference>
<feature type="region of interest" description="Disordered" evidence="5">
    <location>
        <begin position="209"/>
        <end position="235"/>
    </location>
</feature>
<dbReference type="Gene3D" id="3.40.50.720">
    <property type="entry name" value="NAD(P)-binding Rossmann-like Domain"/>
    <property type="match status" value="1"/>
</dbReference>
<feature type="region of interest" description="Disordered" evidence="5">
    <location>
        <begin position="88"/>
        <end position="176"/>
    </location>
</feature>
<evidence type="ECO:0000313" key="7">
    <source>
        <dbReference type="EMBL" id="KGO54775.1"/>
    </source>
</evidence>
<dbReference type="RefSeq" id="XP_016597087.1">
    <property type="nucleotide sequence ID" value="XM_016746298.1"/>
</dbReference>
<dbReference type="EMBL" id="JQFZ01000214">
    <property type="protein sequence ID" value="KGO54775.1"/>
    <property type="molecule type" value="Genomic_DNA"/>
</dbReference>
<evidence type="ECO:0000256" key="2">
    <source>
        <dbReference type="ARBA" id="ARBA00022857"/>
    </source>
</evidence>
<keyword evidence="2" id="KW-0521">NADP</keyword>
<dbReference type="PROSITE" id="PS50297">
    <property type="entry name" value="ANK_REP_REGION"/>
    <property type="match status" value="1"/>
</dbReference>
<dbReference type="GeneID" id="27681718"/>
<sequence length="670" mass="74024">MATGTSRAENEFSPLISHLQGLVDPSDLNSHPISTSSRDSPPVTTEGDVFSFHQCIGWHATPPNRENVESVQQFVANQPVLATPKHFVPENNFQNQSGTNHSARGRPRLDILNSQCPPKSGMTPAGSTPGMSVSERNLPNQQSHLSRPPSLHPSEGYMQDRTGGASPPNRSTPQRQFSNATYSHRFMDTQGNPNYRTPTYMNLHEAADPPRLRTQSSNGSSRDGTVDSGTTTPLTEPELPWRHLIHTCCEVGHVGVVEELIEAGLDINKRDSAGNTPIHVAADFGHEEVMTYLLSKGCDLNAVNNGGWTAAHLASVWAFLSTTEIAKGNKDFYPHAFWIFHCTTISSEPPTPLALMAVIAVAGGNGNVAPHIIDALISRNRHRIVVLSRKPPPESLTLGLSEHKQVDYHDLDGLCAALKGVNVVLSFILPFGDKDNLAQKTLIDACIKVGVRRFAPSEWAVTSSTSNPFYESRSQVRKYLESVNTPALQLEYTCFQPGLFLDYFTYPMQSTKHLKITQHYTDFETRQAILVDDGEQPVTFTLIDDLAQVVAEAIDYEGVWPPNGGVAGWQTTSAELVRIGESLRGKFIIHRISKADLDAGNFTSPWCPILAHPSIPKDQLELMSRKINLEALKGISRAEWVMTEDWNSLLPAFSFTNPREFLEEWWKGRI</sequence>
<comment type="similarity">
    <text evidence="1">Belongs to the NmrA-type oxidoreductase family. Isoflavone reductase subfamily.</text>
</comment>
<organism evidence="7 8">
    <name type="scientific">Penicillium expansum</name>
    <name type="common">Blue mold rot fungus</name>
    <dbReference type="NCBI Taxonomy" id="27334"/>
    <lineage>
        <taxon>Eukaryota</taxon>
        <taxon>Fungi</taxon>
        <taxon>Dikarya</taxon>
        <taxon>Ascomycota</taxon>
        <taxon>Pezizomycotina</taxon>
        <taxon>Eurotiomycetes</taxon>
        <taxon>Eurotiomycetidae</taxon>
        <taxon>Eurotiales</taxon>
        <taxon>Aspergillaceae</taxon>
        <taxon>Penicillium</taxon>
    </lineage>
</organism>
<feature type="compositionally biased region" description="Polar residues" evidence="5">
    <location>
        <begin position="27"/>
        <end position="43"/>
    </location>
</feature>
<feature type="compositionally biased region" description="Polar residues" evidence="5">
    <location>
        <begin position="91"/>
        <end position="102"/>
    </location>
</feature>
<feature type="compositionally biased region" description="Low complexity" evidence="5">
    <location>
        <begin position="143"/>
        <end position="154"/>
    </location>
</feature>
<dbReference type="PROSITE" id="PS50088">
    <property type="entry name" value="ANK_REPEAT"/>
    <property type="match status" value="2"/>
</dbReference>
<feature type="domain" description="NmrA-like" evidence="6">
    <location>
        <begin position="358"/>
        <end position="556"/>
    </location>
</feature>
<evidence type="ECO:0000256" key="3">
    <source>
        <dbReference type="ARBA" id="ARBA00023002"/>
    </source>
</evidence>